<sequence length="130" mass="14259">MSFDAIYNITGSAMTAQTIRLNIIASNLANANVAASSAEETYKTRSPIFATFYSVDKKRLRKESGFNGAGVEIVDIVETGEAERRYMPNHPLADHQGYVFYSNVNVIDQMTDMKSTSSSFAVNIAVFNAT</sequence>
<dbReference type="OrthoDB" id="9794148at2"/>
<reference evidence="6 7" key="1">
    <citation type="journal article" date="2012" name="Genome Res.">
        <title>Genomic basis of endosymbiont-conferred protection against an insect parasitoid.</title>
        <authorList>
            <person name="Hansen A.K."/>
            <person name="Vorburger C."/>
            <person name="Moran N.A."/>
        </authorList>
    </citation>
    <scope>NUCLEOTIDE SEQUENCE [LARGE SCALE GENOMIC DNA]</scope>
    <source>
        <strain evidence="7">R5.15</strain>
    </source>
</reference>
<dbReference type="InterPro" id="IPR010930">
    <property type="entry name" value="Flg_bb/hook_C_dom"/>
</dbReference>
<dbReference type="GO" id="GO:0071973">
    <property type="term" value="P:bacterial-type flagellum-dependent cell motility"/>
    <property type="evidence" value="ECO:0007669"/>
    <property type="project" value="UniProtKB-UniRule"/>
</dbReference>
<feature type="domain" description="Flagellar basal-body/hook protein C-terminal" evidence="5">
    <location>
        <begin position="96"/>
        <end position="129"/>
    </location>
</feature>
<keyword evidence="7" id="KW-1185">Reference proteome</keyword>
<keyword evidence="6" id="KW-0969">Cilium</keyword>
<evidence type="ECO:0000313" key="6">
    <source>
        <dbReference type="EMBL" id="EGY29781.1"/>
    </source>
</evidence>
<evidence type="ECO:0000313" key="7">
    <source>
        <dbReference type="Proteomes" id="UP000004116"/>
    </source>
</evidence>
<dbReference type="GO" id="GO:0030694">
    <property type="term" value="C:bacterial-type flagellum basal body, rod"/>
    <property type="evidence" value="ECO:0007669"/>
    <property type="project" value="UniProtKB-UniRule"/>
</dbReference>
<evidence type="ECO:0000256" key="1">
    <source>
        <dbReference type="ARBA" id="ARBA00009677"/>
    </source>
</evidence>
<dbReference type="NCBIfam" id="TIGR01395">
    <property type="entry name" value="FlgC"/>
    <property type="match status" value="1"/>
</dbReference>
<dbReference type="Pfam" id="PF06429">
    <property type="entry name" value="Flg_bbr_C"/>
    <property type="match status" value="1"/>
</dbReference>
<comment type="subunit">
    <text evidence="3">The basal body constitutes a major portion of the flagellar organelle and consists of four rings (L,P,S, and M) mounted on a central rod. The rod consists of about 26 subunits of FlgG in the distal portion, and FlgB, FlgC and FlgF are thought to build up the proximal portion of the rod with about 6 subunits each.</text>
</comment>
<feature type="non-terminal residue" evidence="6">
    <location>
        <position position="130"/>
    </location>
</feature>
<comment type="subcellular location">
    <subcellularLocation>
        <location evidence="3">Bacterial flagellum basal body</location>
    </subcellularLocation>
</comment>
<proteinExistence type="inferred from homology"/>
<keyword evidence="6" id="KW-0966">Cell projection</keyword>
<keyword evidence="6" id="KW-0282">Flagellum</keyword>
<dbReference type="PROSITE" id="PS00588">
    <property type="entry name" value="FLAGELLA_BB_ROD"/>
    <property type="match status" value="1"/>
</dbReference>
<feature type="domain" description="Flagellar basal body rod protein N-terminal" evidence="4">
    <location>
        <begin position="11"/>
        <end position="33"/>
    </location>
</feature>
<dbReference type="RefSeq" id="WP_006705869.1">
    <property type="nucleotide sequence ID" value="NZ_AGCA01000046.1"/>
</dbReference>
<comment type="caution">
    <text evidence="6">The sequence shown here is derived from an EMBL/GenBank/DDBJ whole genome shotgun (WGS) entry which is preliminary data.</text>
</comment>
<organism evidence="6 7">
    <name type="scientific">Candidatus Regiella insecticola 5.15</name>
    <dbReference type="NCBI Taxonomy" id="1005043"/>
    <lineage>
        <taxon>Bacteria</taxon>
        <taxon>Pseudomonadati</taxon>
        <taxon>Pseudomonadota</taxon>
        <taxon>Gammaproteobacteria</taxon>
        <taxon>Enterobacterales</taxon>
        <taxon>Enterobacteriaceae</taxon>
        <taxon>aphid secondary symbionts</taxon>
        <taxon>Candidatus Regiella</taxon>
    </lineage>
</organism>
<accession>G2GWV0</accession>
<dbReference type="AlphaFoldDB" id="G2GWV0"/>
<dbReference type="InterPro" id="IPR019776">
    <property type="entry name" value="Flagellar_basal_body_rod_CS"/>
</dbReference>
<dbReference type="Pfam" id="PF00460">
    <property type="entry name" value="Flg_bb_rod"/>
    <property type="match status" value="1"/>
</dbReference>
<gene>
    <name evidence="6" type="ORF">Rin_00002350</name>
</gene>
<dbReference type="Proteomes" id="UP000004116">
    <property type="component" value="Unassembled WGS sequence"/>
</dbReference>
<dbReference type="InterPro" id="IPR006299">
    <property type="entry name" value="FlgC"/>
</dbReference>
<comment type="similarity">
    <text evidence="1">Belongs to the flagella basal body rod proteins family.</text>
</comment>
<evidence type="ECO:0000259" key="5">
    <source>
        <dbReference type="Pfam" id="PF06429"/>
    </source>
</evidence>
<dbReference type="InterPro" id="IPR001444">
    <property type="entry name" value="Flag_bb_rod_N"/>
</dbReference>
<evidence type="ECO:0000256" key="2">
    <source>
        <dbReference type="ARBA" id="ARBA00023143"/>
    </source>
</evidence>
<dbReference type="EMBL" id="AGCA01000046">
    <property type="protein sequence ID" value="EGY29781.1"/>
    <property type="molecule type" value="Genomic_DNA"/>
</dbReference>
<evidence type="ECO:0000259" key="4">
    <source>
        <dbReference type="Pfam" id="PF00460"/>
    </source>
</evidence>
<evidence type="ECO:0000256" key="3">
    <source>
        <dbReference type="RuleBase" id="RU362062"/>
    </source>
</evidence>
<name>G2GWV0_9ENTR</name>
<keyword evidence="2 3" id="KW-0975">Bacterial flagellum</keyword>
<protein>
    <recommendedName>
        <fullName evidence="3">Flagellar basal-body rod protein FlgC</fullName>
    </recommendedName>
</protein>